<feature type="compositionally biased region" description="Basic residues" evidence="1">
    <location>
        <begin position="1"/>
        <end position="19"/>
    </location>
</feature>
<sequence length="86" mass="10213">SAKRLLKQRHRREQRHATHQNHIISTTIVTEAERTGRGLSLEKLTGIRERGRRATRSRTQQVSICERKMMLRASVQARPHTHMRHW</sequence>
<gene>
    <name evidence="2" type="ORF">ACFOVU_29350</name>
</gene>
<name>A0ABV8FY17_9ACTN</name>
<comment type="caution">
    <text evidence="2">The sequence shown here is derived from an EMBL/GenBank/DDBJ whole genome shotgun (WGS) entry which is preliminary data.</text>
</comment>
<proteinExistence type="predicted"/>
<protein>
    <submittedName>
        <fullName evidence="2">Uncharacterized protein</fullName>
    </submittedName>
</protein>
<evidence type="ECO:0000313" key="3">
    <source>
        <dbReference type="Proteomes" id="UP001595847"/>
    </source>
</evidence>
<reference evidence="3" key="1">
    <citation type="journal article" date="2019" name="Int. J. Syst. Evol. Microbiol.">
        <title>The Global Catalogue of Microorganisms (GCM) 10K type strain sequencing project: providing services to taxonomists for standard genome sequencing and annotation.</title>
        <authorList>
            <consortium name="The Broad Institute Genomics Platform"/>
            <consortium name="The Broad Institute Genome Sequencing Center for Infectious Disease"/>
            <person name="Wu L."/>
            <person name="Ma J."/>
        </authorList>
    </citation>
    <scope>NUCLEOTIDE SEQUENCE [LARGE SCALE GENOMIC DNA]</scope>
    <source>
        <strain evidence="3">TBRC 1826</strain>
    </source>
</reference>
<dbReference type="Proteomes" id="UP001595847">
    <property type="component" value="Unassembled WGS sequence"/>
</dbReference>
<keyword evidence="3" id="KW-1185">Reference proteome</keyword>
<accession>A0ABV8FY17</accession>
<organism evidence="2 3">
    <name type="scientific">Nocardiopsis sediminis</name>
    <dbReference type="NCBI Taxonomy" id="1778267"/>
    <lineage>
        <taxon>Bacteria</taxon>
        <taxon>Bacillati</taxon>
        <taxon>Actinomycetota</taxon>
        <taxon>Actinomycetes</taxon>
        <taxon>Streptosporangiales</taxon>
        <taxon>Nocardiopsidaceae</taxon>
        <taxon>Nocardiopsis</taxon>
    </lineage>
</organism>
<evidence type="ECO:0000313" key="2">
    <source>
        <dbReference type="EMBL" id="MFC4000054.1"/>
    </source>
</evidence>
<dbReference type="EMBL" id="JBHSBH010000031">
    <property type="protein sequence ID" value="MFC4000054.1"/>
    <property type="molecule type" value="Genomic_DNA"/>
</dbReference>
<feature type="region of interest" description="Disordered" evidence="1">
    <location>
        <begin position="1"/>
        <end position="22"/>
    </location>
</feature>
<feature type="non-terminal residue" evidence="2">
    <location>
        <position position="1"/>
    </location>
</feature>
<evidence type="ECO:0000256" key="1">
    <source>
        <dbReference type="SAM" id="MobiDB-lite"/>
    </source>
</evidence>